<reference evidence="2 3" key="1">
    <citation type="submission" date="2019-03" db="EMBL/GenBank/DDBJ databases">
        <title>First draft genome of Liparis tanakae, snailfish: a comprehensive survey of snailfish specific genes.</title>
        <authorList>
            <person name="Kim W."/>
            <person name="Song I."/>
            <person name="Jeong J.-H."/>
            <person name="Kim D."/>
            <person name="Kim S."/>
            <person name="Ryu S."/>
            <person name="Song J.Y."/>
            <person name="Lee S.K."/>
        </authorList>
    </citation>
    <scope>NUCLEOTIDE SEQUENCE [LARGE SCALE GENOMIC DNA]</scope>
    <source>
        <tissue evidence="2">Muscle</tissue>
    </source>
</reference>
<sequence length="103" mass="11498">MSKDVMNLSVDGARRPSAKQCAPMADSIRGDSLQWMAAMSSPQEQGNVQRIGIISSRQRLCFRQTSHTPCNYLHPTHAHTQTSIQFNRMTPKTESRHGGVESE</sequence>
<evidence type="ECO:0000313" key="3">
    <source>
        <dbReference type="Proteomes" id="UP000314294"/>
    </source>
</evidence>
<feature type="compositionally biased region" description="Basic and acidic residues" evidence="1">
    <location>
        <begin position="91"/>
        <end position="103"/>
    </location>
</feature>
<feature type="compositionally biased region" description="Polar residues" evidence="1">
    <location>
        <begin position="81"/>
        <end position="90"/>
    </location>
</feature>
<name>A0A4Z2I013_9TELE</name>
<gene>
    <name evidence="2" type="ORF">EYF80_018388</name>
</gene>
<comment type="caution">
    <text evidence="2">The sequence shown here is derived from an EMBL/GenBank/DDBJ whole genome shotgun (WGS) entry which is preliminary data.</text>
</comment>
<keyword evidence="3" id="KW-1185">Reference proteome</keyword>
<organism evidence="2 3">
    <name type="scientific">Liparis tanakae</name>
    <name type="common">Tanaka's snailfish</name>
    <dbReference type="NCBI Taxonomy" id="230148"/>
    <lineage>
        <taxon>Eukaryota</taxon>
        <taxon>Metazoa</taxon>
        <taxon>Chordata</taxon>
        <taxon>Craniata</taxon>
        <taxon>Vertebrata</taxon>
        <taxon>Euteleostomi</taxon>
        <taxon>Actinopterygii</taxon>
        <taxon>Neopterygii</taxon>
        <taxon>Teleostei</taxon>
        <taxon>Neoteleostei</taxon>
        <taxon>Acanthomorphata</taxon>
        <taxon>Eupercaria</taxon>
        <taxon>Perciformes</taxon>
        <taxon>Cottioidei</taxon>
        <taxon>Cottales</taxon>
        <taxon>Liparidae</taxon>
        <taxon>Liparis</taxon>
    </lineage>
</organism>
<proteinExistence type="predicted"/>
<dbReference type="Proteomes" id="UP000314294">
    <property type="component" value="Unassembled WGS sequence"/>
</dbReference>
<evidence type="ECO:0000256" key="1">
    <source>
        <dbReference type="SAM" id="MobiDB-lite"/>
    </source>
</evidence>
<protein>
    <submittedName>
        <fullName evidence="2">Uncharacterized protein</fullName>
    </submittedName>
</protein>
<dbReference type="AlphaFoldDB" id="A0A4Z2I013"/>
<feature type="region of interest" description="Disordered" evidence="1">
    <location>
        <begin position="1"/>
        <end position="24"/>
    </location>
</feature>
<evidence type="ECO:0000313" key="2">
    <source>
        <dbReference type="EMBL" id="TNN71439.1"/>
    </source>
</evidence>
<accession>A0A4Z2I013</accession>
<dbReference type="EMBL" id="SRLO01000150">
    <property type="protein sequence ID" value="TNN71439.1"/>
    <property type="molecule type" value="Genomic_DNA"/>
</dbReference>
<feature type="region of interest" description="Disordered" evidence="1">
    <location>
        <begin position="81"/>
        <end position="103"/>
    </location>
</feature>